<evidence type="ECO:0000313" key="4">
    <source>
        <dbReference type="EMBL" id="MBA1156566.1"/>
    </source>
</evidence>
<dbReference type="PRINTS" id="PR00313">
    <property type="entry name" value="CABNDNGRPT"/>
</dbReference>
<dbReference type="PANTHER" id="PTHR38340:SF1">
    <property type="entry name" value="S-LAYER PROTEIN"/>
    <property type="match status" value="1"/>
</dbReference>
<name>A0A838BQ32_9HYPH</name>
<evidence type="ECO:0000256" key="2">
    <source>
        <dbReference type="ARBA" id="ARBA00022525"/>
    </source>
</evidence>
<evidence type="ECO:0000313" key="5">
    <source>
        <dbReference type="Proteomes" id="UP000572984"/>
    </source>
</evidence>
<proteinExistence type="predicted"/>
<feature type="domain" description="Cadherin" evidence="3">
    <location>
        <begin position="632"/>
        <end position="736"/>
    </location>
</feature>
<dbReference type="PROSITE" id="PS00330">
    <property type="entry name" value="HEMOLYSIN_CALCIUM"/>
    <property type="match status" value="1"/>
</dbReference>
<dbReference type="CDD" id="cd11304">
    <property type="entry name" value="Cadherin_repeat"/>
    <property type="match status" value="3"/>
</dbReference>
<feature type="domain" description="Cadherin" evidence="3">
    <location>
        <begin position="413"/>
        <end position="522"/>
    </location>
</feature>
<dbReference type="PANTHER" id="PTHR38340">
    <property type="entry name" value="S-LAYER PROTEIN"/>
    <property type="match status" value="1"/>
</dbReference>
<comment type="subcellular location">
    <subcellularLocation>
        <location evidence="1">Secreted</location>
    </subcellularLocation>
</comment>
<dbReference type="InterPro" id="IPR011049">
    <property type="entry name" value="Serralysin-like_metalloprot_C"/>
</dbReference>
<dbReference type="RefSeq" id="WP_181052133.1">
    <property type="nucleotide sequence ID" value="NZ_JACDXJ010000001.1"/>
</dbReference>
<dbReference type="InterPro" id="IPR002126">
    <property type="entry name" value="Cadherin-like_dom"/>
</dbReference>
<dbReference type="SMART" id="SM00112">
    <property type="entry name" value="CA"/>
    <property type="match status" value="2"/>
</dbReference>
<dbReference type="InterPro" id="IPR001343">
    <property type="entry name" value="Hemolysn_Ca-bd"/>
</dbReference>
<gene>
    <name evidence="4" type="ORF">H0S73_10570</name>
</gene>
<dbReference type="Proteomes" id="UP000572984">
    <property type="component" value="Unassembled WGS sequence"/>
</dbReference>
<dbReference type="SUPFAM" id="SSF49313">
    <property type="entry name" value="Cadherin-like"/>
    <property type="match status" value="2"/>
</dbReference>
<evidence type="ECO:0000259" key="3">
    <source>
        <dbReference type="PROSITE" id="PS50268"/>
    </source>
</evidence>
<organism evidence="4 5">
    <name type="scientific">Microvirga mediterraneensis</name>
    <dbReference type="NCBI Taxonomy" id="2754695"/>
    <lineage>
        <taxon>Bacteria</taxon>
        <taxon>Pseudomonadati</taxon>
        <taxon>Pseudomonadota</taxon>
        <taxon>Alphaproteobacteria</taxon>
        <taxon>Hyphomicrobiales</taxon>
        <taxon>Methylobacteriaceae</taxon>
        <taxon>Microvirga</taxon>
    </lineage>
</organism>
<dbReference type="EMBL" id="JACDXJ010000001">
    <property type="protein sequence ID" value="MBA1156566.1"/>
    <property type="molecule type" value="Genomic_DNA"/>
</dbReference>
<dbReference type="Gene3D" id="2.150.10.10">
    <property type="entry name" value="Serralysin-like metalloprotease, C-terminal"/>
    <property type="match status" value="1"/>
</dbReference>
<dbReference type="GO" id="GO:0016020">
    <property type="term" value="C:membrane"/>
    <property type="evidence" value="ECO:0007669"/>
    <property type="project" value="InterPro"/>
</dbReference>
<protein>
    <recommendedName>
        <fullName evidence="3">Cadherin domain-containing protein</fullName>
    </recommendedName>
</protein>
<comment type="caution">
    <text evidence="4">The sequence shown here is derived from an EMBL/GenBank/DDBJ whole genome shotgun (WGS) entry which is preliminary data.</text>
</comment>
<evidence type="ECO:0000256" key="1">
    <source>
        <dbReference type="ARBA" id="ARBA00004613"/>
    </source>
</evidence>
<dbReference type="GO" id="GO:0007156">
    <property type="term" value="P:homophilic cell adhesion via plasma membrane adhesion molecules"/>
    <property type="evidence" value="ECO:0007669"/>
    <property type="project" value="InterPro"/>
</dbReference>
<dbReference type="GO" id="GO:0005576">
    <property type="term" value="C:extracellular region"/>
    <property type="evidence" value="ECO:0007669"/>
    <property type="project" value="UniProtKB-SubCell"/>
</dbReference>
<dbReference type="Gene3D" id="2.60.40.60">
    <property type="entry name" value="Cadherins"/>
    <property type="match status" value="2"/>
</dbReference>
<dbReference type="AlphaFoldDB" id="A0A838BQ32"/>
<keyword evidence="5" id="KW-1185">Reference proteome</keyword>
<dbReference type="PROSITE" id="PS50268">
    <property type="entry name" value="CADHERIN_2"/>
    <property type="match status" value="2"/>
</dbReference>
<dbReference type="InterPro" id="IPR018511">
    <property type="entry name" value="Hemolysin-typ_Ca-bd_CS"/>
</dbReference>
<accession>A0A838BQ32</accession>
<dbReference type="Pfam" id="PF00353">
    <property type="entry name" value="HemolysinCabind"/>
    <property type="match status" value="1"/>
</dbReference>
<dbReference type="InterPro" id="IPR050557">
    <property type="entry name" value="RTX_toxin/Mannuronan_C5-epim"/>
</dbReference>
<reference evidence="4 5" key="1">
    <citation type="submission" date="2020-07" db="EMBL/GenBank/DDBJ databases">
        <title>Draft genome and description of Microvirga mediterraneensis Marseille-Q2068 sp. nov.</title>
        <authorList>
            <person name="Boxberger M."/>
        </authorList>
    </citation>
    <scope>NUCLEOTIDE SEQUENCE [LARGE SCALE GENOMIC DNA]</scope>
    <source>
        <strain evidence="4 5">Marseille-Q2068</strain>
    </source>
</reference>
<dbReference type="SUPFAM" id="SSF51120">
    <property type="entry name" value="beta-Roll"/>
    <property type="match status" value="1"/>
</dbReference>
<keyword evidence="2" id="KW-0964">Secreted</keyword>
<sequence>MAQTIIRVGVEARVNTTVIGEQFAPRVTGLANGGWVVTWWGNGTQAGNADGTGVFQQVYDPAGNPVGGELRVNTTTAQSQAEPAVTALPNGDWVVTWGGHGAADTSGLSQIYQQVYGLRDNAVAAIGTETPVTANGGLRAATTALGGVNTGKWIVTWDGGDPQGTGVFLQAFAASGQESGAEIRINTTTWGNQQKSSVTALANGGWVVTWNGAGEQSGQDDFDGVYQQIYNALGQPVGGEIRVNTTVEGYQGDPDVVALADGRWVVAWRGKGTQANNADDGGVFIQVFDQSGNRSGGELLVNSNTDGSRSSVSVTALADGGWVVTWKADGVWGNSYADAGLFQQVYNSNGQRVGGEVRISSASSVSAPDVTALADGSWIVTWEGNDDTGSRGIFQQHYALNAGAGHDPTAVKVDGLTTLTIAENGNPGRDIGVLSVDDVDLMEGYSYSLVEQDGSSDTQSPFTIEPSGAGYKLRLKPNASLDREAYQAGQFTIRIKADDTGGGSFIQVLTVNVTNEIEAPSAIQVGGRTMVEVMENGISPDLGAISQVGGDAGVYSYTLERLDPNSSDPNEFFEIVGGRLRQKAGLDREAHSDGIFAFRVKGQIPTIPGTAYAQVIEARIGNIAEGPERIRVNNQTHLSVPETLPAGGIIGTLSAVDPEGDAIVRFQLISDSPFVEVFRDPADNAWKLRLKVGIDFETMGQRTHVIKITATDSTGMASASQDIALSVSDVEDSPTDIILTNNRVDELAQNGTVVGTLTVTEDFVLTYAGEDERFVIAGDRVIVKNGYKLDYEQARSHDFVVHVTGPGGITFDKTLVINVDDVNPEYTAGSAANDVFHGGALADALSGNQGDDRLFGGAGNDVLKGDGGSDILSGGAGKDTLYGGKWSKSDQNRDAFLFDFKVTKGNYKSHVDKVKDFQAKYDAFYFEDLAFTNKTIVKYLKDKGASLDKPVKIKSGWFALGEAKQADDFFIARKVNAKTYKLSFDADGAGTKQKALEIATVTFDPNKKTGGEISYKDFFMV</sequence>
<dbReference type="GO" id="GO:0005509">
    <property type="term" value="F:calcium ion binding"/>
    <property type="evidence" value="ECO:0007669"/>
    <property type="project" value="InterPro"/>
</dbReference>
<dbReference type="InterPro" id="IPR015919">
    <property type="entry name" value="Cadherin-like_sf"/>
</dbReference>